<reference evidence="2" key="2">
    <citation type="submission" date="2020-09" db="EMBL/GenBank/DDBJ databases">
        <authorList>
            <person name="Sun Q."/>
            <person name="Ohkuma M."/>
        </authorList>
    </citation>
    <scope>NUCLEOTIDE SEQUENCE</scope>
    <source>
        <strain evidence="2">JCM 4059</strain>
    </source>
</reference>
<dbReference type="AlphaFoldDB" id="A0A919B8E3"/>
<proteinExistence type="predicted"/>
<feature type="region of interest" description="Disordered" evidence="1">
    <location>
        <begin position="1"/>
        <end position="81"/>
    </location>
</feature>
<evidence type="ECO:0000256" key="1">
    <source>
        <dbReference type="SAM" id="MobiDB-lite"/>
    </source>
</evidence>
<organism evidence="2 3">
    <name type="scientific">Streptomyces mashuensis</name>
    <dbReference type="NCBI Taxonomy" id="33904"/>
    <lineage>
        <taxon>Bacteria</taxon>
        <taxon>Bacillati</taxon>
        <taxon>Actinomycetota</taxon>
        <taxon>Actinomycetes</taxon>
        <taxon>Kitasatosporales</taxon>
        <taxon>Streptomycetaceae</taxon>
        <taxon>Streptomyces</taxon>
    </lineage>
</organism>
<evidence type="ECO:0000313" key="2">
    <source>
        <dbReference type="EMBL" id="GHF71220.1"/>
    </source>
</evidence>
<comment type="caution">
    <text evidence="2">The sequence shown here is derived from an EMBL/GenBank/DDBJ whole genome shotgun (WGS) entry which is preliminary data.</text>
</comment>
<sequence>MSSGQAKDRWEQTTETPDMEVTSRGSRRQERHFCLGSRQGEGRDDNEATTAVLPRTGRWPVGSGYHPEMSSSTTMSGLLNA</sequence>
<dbReference type="EMBL" id="BNBD01000020">
    <property type="protein sequence ID" value="GHF71220.1"/>
    <property type="molecule type" value="Genomic_DNA"/>
</dbReference>
<reference evidence="2" key="1">
    <citation type="journal article" date="2014" name="Int. J. Syst. Evol. Microbiol.">
        <title>Complete genome sequence of Corynebacterium casei LMG S-19264T (=DSM 44701T), isolated from a smear-ripened cheese.</title>
        <authorList>
            <consortium name="US DOE Joint Genome Institute (JGI-PGF)"/>
            <person name="Walter F."/>
            <person name="Albersmeier A."/>
            <person name="Kalinowski J."/>
            <person name="Ruckert C."/>
        </authorList>
    </citation>
    <scope>NUCLEOTIDE SEQUENCE</scope>
    <source>
        <strain evidence="2">JCM 4059</strain>
    </source>
</reference>
<dbReference type="Proteomes" id="UP000638313">
    <property type="component" value="Unassembled WGS sequence"/>
</dbReference>
<name>A0A919B8E3_9ACTN</name>
<feature type="compositionally biased region" description="Basic and acidic residues" evidence="1">
    <location>
        <begin position="1"/>
        <end position="12"/>
    </location>
</feature>
<protein>
    <submittedName>
        <fullName evidence="2">Uncharacterized protein</fullName>
    </submittedName>
</protein>
<feature type="compositionally biased region" description="Polar residues" evidence="1">
    <location>
        <begin position="69"/>
        <end position="81"/>
    </location>
</feature>
<evidence type="ECO:0000313" key="3">
    <source>
        <dbReference type="Proteomes" id="UP000638313"/>
    </source>
</evidence>
<accession>A0A919B8E3</accession>
<gene>
    <name evidence="2" type="ORF">GCM10010218_60700</name>
</gene>
<keyword evidence="3" id="KW-1185">Reference proteome</keyword>